<comment type="caution">
    <text evidence="1">The sequence shown here is derived from an EMBL/GenBank/DDBJ whole genome shotgun (WGS) entry which is preliminary data.</text>
</comment>
<protein>
    <submittedName>
        <fullName evidence="1">Uncharacterized protein</fullName>
    </submittedName>
</protein>
<evidence type="ECO:0000313" key="2">
    <source>
        <dbReference type="Proteomes" id="UP000236654"/>
    </source>
</evidence>
<evidence type="ECO:0000313" key="1">
    <source>
        <dbReference type="EMBL" id="PKR82294.1"/>
    </source>
</evidence>
<name>A0A2I0R6U9_9FLAO</name>
<proteinExistence type="predicted"/>
<organism evidence="1 2">
    <name type="scientific">Brumimicrobium salinarum</name>
    <dbReference type="NCBI Taxonomy" id="2058658"/>
    <lineage>
        <taxon>Bacteria</taxon>
        <taxon>Pseudomonadati</taxon>
        <taxon>Bacteroidota</taxon>
        <taxon>Flavobacteriia</taxon>
        <taxon>Flavobacteriales</taxon>
        <taxon>Crocinitomicaceae</taxon>
        <taxon>Brumimicrobium</taxon>
    </lineage>
</organism>
<dbReference type="Proteomes" id="UP000236654">
    <property type="component" value="Unassembled WGS sequence"/>
</dbReference>
<dbReference type="OrthoDB" id="8727862at2"/>
<reference evidence="1 2" key="1">
    <citation type="submission" date="2017-12" db="EMBL/GenBank/DDBJ databases">
        <title>The draft genome sequence of Brumimicrobium saltpan LHR20.</title>
        <authorList>
            <person name="Do Z.-J."/>
            <person name="Luo H.-R."/>
        </authorList>
    </citation>
    <scope>NUCLEOTIDE SEQUENCE [LARGE SCALE GENOMIC DNA]</scope>
    <source>
        <strain evidence="1 2">LHR20</strain>
    </source>
</reference>
<accession>A0A2I0R6U9</accession>
<sequence length="82" mass="9235">MKTTLLFTTLLFVHFFVSSQKTTVQVLDVTSENPIAFAKVNDGKSLSLLTDIDGKATINIVKENMYSFRFLITTTPSFQVRN</sequence>
<dbReference type="EMBL" id="PJNI01000001">
    <property type="protein sequence ID" value="PKR82294.1"/>
    <property type="molecule type" value="Genomic_DNA"/>
</dbReference>
<dbReference type="AlphaFoldDB" id="A0A2I0R6U9"/>
<dbReference type="RefSeq" id="WP_101333478.1">
    <property type="nucleotide sequence ID" value="NZ_PJNI01000001.1"/>
</dbReference>
<gene>
    <name evidence="1" type="ORF">CW751_02890</name>
</gene>
<keyword evidence="2" id="KW-1185">Reference proteome</keyword>